<sequence length="46" mass="5290">MNRYLKPVIIISATRHAFCPAADRQGNLSPARFSDSFCWIPHHRHA</sequence>
<dbReference type="EMBL" id="CAADHY010000024">
    <property type="protein sequence ID" value="VFR29299.1"/>
    <property type="molecule type" value="Genomic_DNA"/>
</dbReference>
<dbReference type="AlphaFoldDB" id="A0A484PXI7"/>
<proteinExistence type="predicted"/>
<evidence type="ECO:0000313" key="1">
    <source>
        <dbReference type="EMBL" id="VFR29299.1"/>
    </source>
</evidence>
<protein>
    <submittedName>
        <fullName evidence="1">Uncharacterized protein</fullName>
    </submittedName>
</protein>
<reference evidence="1" key="1">
    <citation type="submission" date="2019-03" db="EMBL/GenBank/DDBJ databases">
        <authorList>
            <person name="Danneels B."/>
        </authorList>
    </citation>
    <scope>NUCLEOTIDE SEQUENCE</scope>
</reference>
<accession>A0A484PXI7</accession>
<name>A0A484PXI7_9ZZZZ</name>
<gene>
    <name evidence="1" type="ORF">AMP9_1531</name>
</gene>
<organism evidence="1">
    <name type="scientific">plant metagenome</name>
    <dbReference type="NCBI Taxonomy" id="1297885"/>
    <lineage>
        <taxon>unclassified sequences</taxon>
        <taxon>metagenomes</taxon>
        <taxon>organismal metagenomes</taxon>
    </lineage>
</organism>